<evidence type="ECO:0000313" key="3">
    <source>
        <dbReference type="Proteomes" id="UP000001307"/>
    </source>
</evidence>
<accession>E4X2T2</accession>
<dbReference type="InParanoid" id="E4X2T2"/>
<keyword evidence="1" id="KW-0175">Coiled coil</keyword>
<organism evidence="2">
    <name type="scientific">Oikopleura dioica</name>
    <name type="common">Tunicate</name>
    <dbReference type="NCBI Taxonomy" id="34765"/>
    <lineage>
        <taxon>Eukaryota</taxon>
        <taxon>Metazoa</taxon>
        <taxon>Chordata</taxon>
        <taxon>Tunicata</taxon>
        <taxon>Appendicularia</taxon>
        <taxon>Copelata</taxon>
        <taxon>Oikopleuridae</taxon>
        <taxon>Oikopleura</taxon>
    </lineage>
</organism>
<name>E4X2T2_OIKDI</name>
<sequence>MTSIPRLQTQVKQVEEEMAIVQDKLEKLRADRLELHRRFYGGINDIANMQKVLEPQALDNQAARELIRRISNIEESISSFHDAMRNQSYSFRPFEIQDSARFSETT</sequence>
<evidence type="ECO:0000313" key="2">
    <source>
        <dbReference type="EMBL" id="CBY17935.1"/>
    </source>
</evidence>
<protein>
    <submittedName>
        <fullName evidence="2">Uncharacterized protein</fullName>
    </submittedName>
</protein>
<dbReference type="AlphaFoldDB" id="E4X2T2"/>
<evidence type="ECO:0000256" key="1">
    <source>
        <dbReference type="SAM" id="Coils"/>
    </source>
</evidence>
<reference evidence="2" key="1">
    <citation type="journal article" date="2010" name="Science">
        <title>Plasticity of animal genome architecture unmasked by rapid evolution of a pelagic tunicate.</title>
        <authorList>
            <person name="Denoeud F."/>
            <person name="Henriet S."/>
            <person name="Mungpakdee S."/>
            <person name="Aury J.M."/>
            <person name="Da Silva C."/>
            <person name="Brinkmann H."/>
            <person name="Mikhaleva J."/>
            <person name="Olsen L.C."/>
            <person name="Jubin C."/>
            <person name="Canestro C."/>
            <person name="Bouquet J.M."/>
            <person name="Danks G."/>
            <person name="Poulain J."/>
            <person name="Campsteijn C."/>
            <person name="Adamski M."/>
            <person name="Cross I."/>
            <person name="Yadetie F."/>
            <person name="Muffato M."/>
            <person name="Louis A."/>
            <person name="Butcher S."/>
            <person name="Tsagkogeorga G."/>
            <person name="Konrad A."/>
            <person name="Singh S."/>
            <person name="Jensen M.F."/>
            <person name="Cong E.H."/>
            <person name="Eikeseth-Otteraa H."/>
            <person name="Noel B."/>
            <person name="Anthouard V."/>
            <person name="Porcel B.M."/>
            <person name="Kachouri-Lafond R."/>
            <person name="Nishino A."/>
            <person name="Ugolini M."/>
            <person name="Chourrout P."/>
            <person name="Nishida H."/>
            <person name="Aasland R."/>
            <person name="Huzurbazar S."/>
            <person name="Westhof E."/>
            <person name="Delsuc F."/>
            <person name="Lehrach H."/>
            <person name="Reinhardt R."/>
            <person name="Weissenbach J."/>
            <person name="Roy S.W."/>
            <person name="Artiguenave F."/>
            <person name="Postlethwait J.H."/>
            <person name="Manak J.R."/>
            <person name="Thompson E.M."/>
            <person name="Jaillon O."/>
            <person name="Du Pasquier L."/>
            <person name="Boudinot P."/>
            <person name="Liberles D.A."/>
            <person name="Volff J.N."/>
            <person name="Philippe H."/>
            <person name="Lenhard B."/>
            <person name="Roest Crollius H."/>
            <person name="Wincker P."/>
            <person name="Chourrout D."/>
        </authorList>
    </citation>
    <scope>NUCLEOTIDE SEQUENCE [LARGE SCALE GENOMIC DNA]</scope>
</reference>
<dbReference type="EMBL" id="FN653023">
    <property type="protein sequence ID" value="CBY17935.1"/>
    <property type="molecule type" value="Genomic_DNA"/>
</dbReference>
<feature type="coiled-coil region" evidence="1">
    <location>
        <begin position="4"/>
        <end position="38"/>
    </location>
</feature>
<dbReference type="Proteomes" id="UP000001307">
    <property type="component" value="Unassembled WGS sequence"/>
</dbReference>
<proteinExistence type="predicted"/>
<gene>
    <name evidence="2" type="ORF">GSOID_T00017563001</name>
</gene>
<keyword evidence="3" id="KW-1185">Reference proteome</keyword>